<gene>
    <name evidence="1" type="ORF">EPI10_032087</name>
</gene>
<dbReference type="Proteomes" id="UP000325315">
    <property type="component" value="Unassembled WGS sequence"/>
</dbReference>
<dbReference type="PANTHER" id="PTHR15503:SF45">
    <property type="entry name" value="RNA-DIRECTED DNA POLYMERASE HOMOLOG"/>
    <property type="match status" value="1"/>
</dbReference>
<dbReference type="OrthoDB" id="1749844at2759"/>
<keyword evidence="2" id="KW-1185">Reference proteome</keyword>
<evidence type="ECO:0000313" key="2">
    <source>
        <dbReference type="Proteomes" id="UP000325315"/>
    </source>
</evidence>
<dbReference type="EMBL" id="SMMG02000001">
    <property type="protein sequence ID" value="KAA3488318.1"/>
    <property type="molecule type" value="Genomic_DNA"/>
</dbReference>
<protein>
    <submittedName>
        <fullName evidence="1">Vacuolar protein sorting-associated protein 35B-like</fullName>
    </submittedName>
</protein>
<evidence type="ECO:0000313" key="1">
    <source>
        <dbReference type="EMBL" id="KAA3488318.1"/>
    </source>
</evidence>
<accession>A0A5B6X3A1</accession>
<proteinExistence type="predicted"/>
<dbReference type="PANTHER" id="PTHR15503">
    <property type="entry name" value="LDOC1 RELATED"/>
    <property type="match status" value="1"/>
</dbReference>
<comment type="caution">
    <text evidence="1">The sequence shown here is derived from an EMBL/GenBank/DDBJ whole genome shotgun (WGS) entry which is preliminary data.</text>
</comment>
<dbReference type="InterPro" id="IPR032567">
    <property type="entry name" value="RTL1-rel"/>
</dbReference>
<organism evidence="1 2">
    <name type="scientific">Gossypium australe</name>
    <dbReference type="NCBI Taxonomy" id="47621"/>
    <lineage>
        <taxon>Eukaryota</taxon>
        <taxon>Viridiplantae</taxon>
        <taxon>Streptophyta</taxon>
        <taxon>Embryophyta</taxon>
        <taxon>Tracheophyta</taxon>
        <taxon>Spermatophyta</taxon>
        <taxon>Magnoliopsida</taxon>
        <taxon>eudicotyledons</taxon>
        <taxon>Gunneridae</taxon>
        <taxon>Pentapetalae</taxon>
        <taxon>rosids</taxon>
        <taxon>malvids</taxon>
        <taxon>Malvales</taxon>
        <taxon>Malvaceae</taxon>
        <taxon>Malvoideae</taxon>
        <taxon>Gossypium</taxon>
    </lineage>
</organism>
<name>A0A5B6X3A1_9ROSI</name>
<dbReference type="AlphaFoldDB" id="A0A5B6X3A1"/>
<sequence length="116" mass="13606">MDCLTLHDAVMNCRRKQIVLKRLNQMDLTVPPILFQLWRFRNLFKRVRGLFSIFSRYQSFRIKVPVSSDYFDFADVFPKELPGLPPVKEVEFAIELVPGTSPILIALYRMASEKLK</sequence>
<reference evidence="2" key="1">
    <citation type="journal article" date="2019" name="Plant Biotechnol. J.">
        <title>Genome sequencing of the Australian wild diploid species Gossypium australe highlights disease resistance and delayed gland morphogenesis.</title>
        <authorList>
            <person name="Cai Y."/>
            <person name="Cai X."/>
            <person name="Wang Q."/>
            <person name="Wang P."/>
            <person name="Zhang Y."/>
            <person name="Cai C."/>
            <person name="Xu Y."/>
            <person name="Wang K."/>
            <person name="Zhou Z."/>
            <person name="Wang C."/>
            <person name="Geng S."/>
            <person name="Li B."/>
            <person name="Dong Q."/>
            <person name="Hou Y."/>
            <person name="Wang H."/>
            <person name="Ai P."/>
            <person name="Liu Z."/>
            <person name="Yi F."/>
            <person name="Sun M."/>
            <person name="An G."/>
            <person name="Cheng J."/>
            <person name="Zhang Y."/>
            <person name="Shi Q."/>
            <person name="Xie Y."/>
            <person name="Shi X."/>
            <person name="Chang Y."/>
            <person name="Huang F."/>
            <person name="Chen Y."/>
            <person name="Hong S."/>
            <person name="Mi L."/>
            <person name="Sun Q."/>
            <person name="Zhang L."/>
            <person name="Zhou B."/>
            <person name="Peng R."/>
            <person name="Zhang X."/>
            <person name="Liu F."/>
        </authorList>
    </citation>
    <scope>NUCLEOTIDE SEQUENCE [LARGE SCALE GENOMIC DNA]</scope>
    <source>
        <strain evidence="2">cv. PA1801</strain>
    </source>
</reference>